<dbReference type="InterPro" id="IPR032774">
    <property type="entry name" value="WG_beta_rep"/>
</dbReference>
<dbReference type="PANTHER" id="PTHR37841:SF1">
    <property type="entry name" value="DUF3298 DOMAIN-CONTAINING PROTEIN"/>
    <property type="match status" value="1"/>
</dbReference>
<feature type="region of interest" description="Disordered" evidence="1">
    <location>
        <begin position="194"/>
        <end position="229"/>
    </location>
</feature>
<dbReference type="EMBL" id="JAGBKN010000021">
    <property type="protein sequence ID" value="MBO1517582.1"/>
    <property type="molecule type" value="Genomic_DNA"/>
</dbReference>
<dbReference type="AlphaFoldDB" id="A0AAW4IQ43"/>
<accession>A0AAW4IQ43</accession>
<evidence type="ECO:0000256" key="1">
    <source>
        <dbReference type="SAM" id="MobiDB-lite"/>
    </source>
</evidence>
<dbReference type="RefSeq" id="WP_207970053.1">
    <property type="nucleotide sequence ID" value="NZ_JAGBKN010000021.1"/>
</dbReference>
<evidence type="ECO:0000313" key="2">
    <source>
        <dbReference type="EMBL" id="MBO1517582.1"/>
    </source>
</evidence>
<dbReference type="Pfam" id="PF14903">
    <property type="entry name" value="WG_beta_rep"/>
    <property type="match status" value="3"/>
</dbReference>
<reference evidence="2 3" key="1">
    <citation type="submission" date="2021-03" db="EMBL/GenBank/DDBJ databases">
        <authorList>
            <person name="Shang D.-D."/>
            <person name="Du Z.-J."/>
            <person name="Chen G.-J."/>
        </authorList>
    </citation>
    <scope>NUCLEOTIDE SEQUENCE [LARGE SCALE GENOMIC DNA]</scope>
    <source>
        <strain evidence="2 3">F2608</strain>
    </source>
</reference>
<dbReference type="PANTHER" id="PTHR37841">
    <property type="entry name" value="GLR2918 PROTEIN"/>
    <property type="match status" value="1"/>
</dbReference>
<proteinExistence type="predicted"/>
<protein>
    <submittedName>
        <fullName evidence="2">WG repeat-containing protein</fullName>
    </submittedName>
</protein>
<keyword evidence="3" id="KW-1185">Reference proteome</keyword>
<name>A0AAW4IQ43_9GAMM</name>
<gene>
    <name evidence="2" type="ORF">J3491_09580</name>
</gene>
<comment type="caution">
    <text evidence="2">The sequence shown here is derived from an EMBL/GenBank/DDBJ whole genome shotgun (WGS) entry which is preliminary data.</text>
</comment>
<dbReference type="Proteomes" id="UP000664161">
    <property type="component" value="Unassembled WGS sequence"/>
</dbReference>
<sequence>MFRCSLSKPRPAVSNLWTMMLRCTAGVGISTVSALLVIPQAQAASCKIPKSYYKNVSCTASSGLFLAIKDFGAPVALIDNKGKRIVDLSRYQKVDADNLSEGLLPVLRNGHVGYLNMKGREVVPAMYDMLKERQGWARPVSEGRIVVKKDGNYGVINTANRTVVPFSSSFSEVADYRGGITRVRKNSDISWLDKSGNVAKDPADNNHKPPQARQSPSAPPISPFTTLQPRQQEGKWGFVDDQNVTMITYSFDEVRPFSEGMAGVRINEDWGFVNLGGELLIPFRFADSGVSASDTYQGKPSFVFVDGKAWIGNLKNGNKMCIDKTGSSVGCD</sequence>
<organism evidence="2 3">
    <name type="scientific">Psychrobacter halodurans</name>
    <dbReference type="NCBI Taxonomy" id="2818439"/>
    <lineage>
        <taxon>Bacteria</taxon>
        <taxon>Pseudomonadati</taxon>
        <taxon>Pseudomonadota</taxon>
        <taxon>Gammaproteobacteria</taxon>
        <taxon>Moraxellales</taxon>
        <taxon>Moraxellaceae</taxon>
        <taxon>Psychrobacter</taxon>
    </lineage>
</organism>
<evidence type="ECO:0000313" key="3">
    <source>
        <dbReference type="Proteomes" id="UP000664161"/>
    </source>
</evidence>